<dbReference type="Proteomes" id="UP000183529">
    <property type="component" value="Unassembled WGS sequence"/>
</dbReference>
<evidence type="ECO:0000313" key="5">
    <source>
        <dbReference type="Proteomes" id="UP000247515"/>
    </source>
</evidence>
<evidence type="ECO:0000313" key="3">
    <source>
        <dbReference type="EMBL" id="SEJ06478.1"/>
    </source>
</evidence>
<dbReference type="EMBL" id="QJJV01000001">
    <property type="protein sequence ID" value="PXX20685.1"/>
    <property type="molecule type" value="Genomic_DNA"/>
</dbReference>
<keyword evidence="1" id="KW-1133">Transmembrane helix</keyword>
<keyword evidence="1" id="KW-0472">Membrane</keyword>
<organism evidence="3 4">
    <name type="scientific">Paraburkholderia tropica</name>
    <dbReference type="NCBI Taxonomy" id="92647"/>
    <lineage>
        <taxon>Bacteria</taxon>
        <taxon>Pseudomonadati</taxon>
        <taxon>Pseudomonadota</taxon>
        <taxon>Betaproteobacteria</taxon>
        <taxon>Burkholderiales</taxon>
        <taxon>Burkholderiaceae</taxon>
        <taxon>Paraburkholderia</taxon>
    </lineage>
</organism>
<protein>
    <submittedName>
        <fullName evidence="3">Uncharacterized protein</fullName>
    </submittedName>
</protein>
<dbReference type="Proteomes" id="UP000247515">
    <property type="component" value="Unassembled WGS sequence"/>
</dbReference>
<dbReference type="GeneID" id="61301267"/>
<reference evidence="3 4" key="1">
    <citation type="submission" date="2016-10" db="EMBL/GenBank/DDBJ databases">
        <authorList>
            <person name="Varghese N."/>
            <person name="Submissions S."/>
        </authorList>
    </citation>
    <scope>NUCLEOTIDE SEQUENCE [LARGE SCALE GENOMIC DNA]</scope>
    <source>
        <strain evidence="3 4">LMG 22274</strain>
    </source>
</reference>
<evidence type="ECO:0000313" key="2">
    <source>
        <dbReference type="EMBL" id="PXX20685.1"/>
    </source>
</evidence>
<comment type="caution">
    <text evidence="3">The sequence shown here is derived from an EMBL/GenBank/DDBJ whole genome shotgun (WGS) entry which is preliminary data.</text>
</comment>
<feature type="transmembrane region" description="Helical" evidence="1">
    <location>
        <begin position="34"/>
        <end position="57"/>
    </location>
</feature>
<keyword evidence="1" id="KW-0812">Transmembrane</keyword>
<evidence type="ECO:0000256" key="1">
    <source>
        <dbReference type="SAM" id="Phobius"/>
    </source>
</evidence>
<name>A0AAQ1JSF3_9BURK</name>
<dbReference type="AlphaFoldDB" id="A0AAQ1JSF3"/>
<accession>A0AAQ1JSF3</accession>
<evidence type="ECO:0000313" key="4">
    <source>
        <dbReference type="Proteomes" id="UP000183529"/>
    </source>
</evidence>
<reference evidence="2 5" key="2">
    <citation type="submission" date="2018-05" db="EMBL/GenBank/DDBJ databases">
        <title>Genomic Encyclopedia of Type Strains, Phase IV (KMG-V): Genome sequencing to study the core and pangenomes of soil and plant-associated prokaryotes.</title>
        <authorList>
            <person name="Whitman W."/>
        </authorList>
    </citation>
    <scope>NUCLEOTIDE SEQUENCE [LARGE SCALE GENOMIC DNA]</scope>
    <source>
        <strain evidence="2 5">SIr-6563</strain>
    </source>
</reference>
<dbReference type="RefSeq" id="WP_156773907.1">
    <property type="nucleotide sequence ID" value="NZ_CADFGN010000002.1"/>
</dbReference>
<dbReference type="EMBL" id="FNZM01000002">
    <property type="protein sequence ID" value="SEJ06478.1"/>
    <property type="molecule type" value="Genomic_DNA"/>
</dbReference>
<sequence length="58" mass="6226">MTRTMTMTLKTVGAGRGAEMARTRAQGTQFVRRVVSYGILTSTLVAIAAQALAHFVAR</sequence>
<keyword evidence="5" id="KW-1185">Reference proteome</keyword>
<gene>
    <name evidence="2" type="ORF">C7400_101416</name>
    <name evidence="3" type="ORF">SAMN05216550_102279</name>
</gene>
<proteinExistence type="predicted"/>